<evidence type="ECO:0000313" key="2">
    <source>
        <dbReference type="EMBL" id="KAH9328094.1"/>
    </source>
</evidence>
<protein>
    <submittedName>
        <fullName evidence="2">Uncharacterized protein</fullName>
    </submittedName>
</protein>
<comment type="caution">
    <text evidence="2">The sequence shown here is derived from an EMBL/GenBank/DDBJ whole genome shotgun (WGS) entry which is preliminary data.</text>
</comment>
<evidence type="ECO:0000313" key="3">
    <source>
        <dbReference type="Proteomes" id="UP000824469"/>
    </source>
</evidence>
<reference evidence="2 3" key="1">
    <citation type="journal article" date="2021" name="Nat. Plants">
        <title>The Taxus genome provides insights into paclitaxel biosynthesis.</title>
        <authorList>
            <person name="Xiong X."/>
            <person name="Gou J."/>
            <person name="Liao Q."/>
            <person name="Li Y."/>
            <person name="Zhou Q."/>
            <person name="Bi G."/>
            <person name="Li C."/>
            <person name="Du R."/>
            <person name="Wang X."/>
            <person name="Sun T."/>
            <person name="Guo L."/>
            <person name="Liang H."/>
            <person name="Lu P."/>
            <person name="Wu Y."/>
            <person name="Zhang Z."/>
            <person name="Ro D.K."/>
            <person name="Shang Y."/>
            <person name="Huang S."/>
            <person name="Yan J."/>
        </authorList>
    </citation>
    <scope>NUCLEOTIDE SEQUENCE [LARGE SCALE GENOMIC DNA]</scope>
    <source>
        <strain evidence="2">Ta-2019</strain>
    </source>
</reference>
<dbReference type="Proteomes" id="UP000824469">
    <property type="component" value="Unassembled WGS sequence"/>
</dbReference>
<gene>
    <name evidence="2" type="ORF">KI387_000202</name>
</gene>
<feature type="non-terminal residue" evidence="2">
    <location>
        <position position="93"/>
    </location>
</feature>
<dbReference type="AlphaFoldDB" id="A0AA38GSV2"/>
<feature type="compositionally biased region" description="Low complexity" evidence="1">
    <location>
        <begin position="61"/>
        <end position="74"/>
    </location>
</feature>
<name>A0AA38GSV2_TAXCH</name>
<feature type="region of interest" description="Disordered" evidence="1">
    <location>
        <begin position="26"/>
        <end position="93"/>
    </location>
</feature>
<evidence type="ECO:0000256" key="1">
    <source>
        <dbReference type="SAM" id="MobiDB-lite"/>
    </source>
</evidence>
<organism evidence="2 3">
    <name type="scientific">Taxus chinensis</name>
    <name type="common">Chinese yew</name>
    <name type="synonym">Taxus wallichiana var. chinensis</name>
    <dbReference type="NCBI Taxonomy" id="29808"/>
    <lineage>
        <taxon>Eukaryota</taxon>
        <taxon>Viridiplantae</taxon>
        <taxon>Streptophyta</taxon>
        <taxon>Embryophyta</taxon>
        <taxon>Tracheophyta</taxon>
        <taxon>Spermatophyta</taxon>
        <taxon>Pinopsida</taxon>
        <taxon>Pinidae</taxon>
        <taxon>Conifers II</taxon>
        <taxon>Cupressales</taxon>
        <taxon>Taxaceae</taxon>
        <taxon>Taxus</taxon>
    </lineage>
</organism>
<accession>A0AA38GSV2</accession>
<proteinExistence type="predicted"/>
<feature type="compositionally biased region" description="Polar residues" evidence="1">
    <location>
        <begin position="40"/>
        <end position="49"/>
    </location>
</feature>
<sequence length="93" mass="9809">SMGGTTIPAAYSISIRAENCLIQAGKLAPTPPMPLYPNLESPSTSQTPTIAPIPTPRNHSSNETSTSSSSASNELQEVMKQLQNLGNELVTLK</sequence>
<dbReference type="EMBL" id="JAHRHJ020000001">
    <property type="protein sequence ID" value="KAH9328094.1"/>
    <property type="molecule type" value="Genomic_DNA"/>
</dbReference>
<feature type="non-terminal residue" evidence="2">
    <location>
        <position position="1"/>
    </location>
</feature>
<keyword evidence="3" id="KW-1185">Reference proteome</keyword>